<dbReference type="InterPro" id="IPR036388">
    <property type="entry name" value="WH-like_DNA-bd_sf"/>
</dbReference>
<evidence type="ECO:0000256" key="3">
    <source>
        <dbReference type="ARBA" id="ARBA00022737"/>
    </source>
</evidence>
<comment type="caution">
    <text evidence="11">The sequence shown here is derived from an EMBL/GenBank/DDBJ whole genome shotgun (WGS) entry which is preliminary data.</text>
</comment>
<dbReference type="InterPro" id="IPR014001">
    <property type="entry name" value="Helicase_ATP-bd"/>
</dbReference>
<feature type="domain" description="Helicase C-terminal" evidence="10">
    <location>
        <begin position="1580"/>
        <end position="1772"/>
    </location>
</feature>
<dbReference type="FunFam" id="3.40.50.300:FF:000231">
    <property type="entry name" value="Activating signal cointegrator 1 complex subunit 3"/>
    <property type="match status" value="1"/>
</dbReference>
<dbReference type="InterPro" id="IPR027417">
    <property type="entry name" value="P-loop_NTPase"/>
</dbReference>
<keyword evidence="2" id="KW-0963">Cytoplasm</keyword>
<dbReference type="InterPro" id="IPR014756">
    <property type="entry name" value="Ig_E-set"/>
</dbReference>
<dbReference type="GO" id="GO:0005737">
    <property type="term" value="C:cytoplasm"/>
    <property type="evidence" value="ECO:0007669"/>
    <property type="project" value="UniProtKB-SubCell"/>
</dbReference>
<feature type="domain" description="Helicase C-terminal" evidence="10">
    <location>
        <begin position="737"/>
        <end position="947"/>
    </location>
</feature>
<dbReference type="Gene3D" id="3.40.50.300">
    <property type="entry name" value="P-loop containing nucleotide triphosphate hydrolases"/>
    <property type="match status" value="4"/>
</dbReference>
<dbReference type="Pfam" id="PF23445">
    <property type="entry name" value="WHD_SNRNP200"/>
    <property type="match status" value="2"/>
</dbReference>
<evidence type="ECO:0000256" key="1">
    <source>
        <dbReference type="ARBA" id="ARBA00004496"/>
    </source>
</evidence>
<dbReference type="SUPFAM" id="SSF52540">
    <property type="entry name" value="P-loop containing nucleoside triphosphate hydrolases"/>
    <property type="match status" value="4"/>
</dbReference>
<dbReference type="STRING" id="6832.A0A553PHH2"/>
<evidence type="ECO:0000259" key="9">
    <source>
        <dbReference type="PROSITE" id="PS51192"/>
    </source>
</evidence>
<proteinExistence type="predicted"/>
<dbReference type="Gene3D" id="1.10.10.10">
    <property type="entry name" value="Winged helix-like DNA-binding domain superfamily/Winged helix DNA-binding domain"/>
    <property type="match status" value="2"/>
</dbReference>
<dbReference type="Gene3D" id="2.60.40.150">
    <property type="entry name" value="C2 domain"/>
    <property type="match status" value="2"/>
</dbReference>
<dbReference type="SUPFAM" id="SSF158702">
    <property type="entry name" value="Sec63 N-terminal domain-like"/>
    <property type="match status" value="2"/>
</dbReference>
<dbReference type="InterPro" id="IPR001650">
    <property type="entry name" value="Helicase_C-like"/>
</dbReference>
<feature type="domain" description="Helicase ATP-binding" evidence="9">
    <location>
        <begin position="520"/>
        <end position="702"/>
    </location>
</feature>
<dbReference type="PIRSF" id="PIRSF039073">
    <property type="entry name" value="BRR2"/>
    <property type="match status" value="1"/>
</dbReference>
<dbReference type="FunFam" id="3.40.50.300:FF:000198">
    <property type="entry name" value="Activating signal cointegrator 1 complex subunit"/>
    <property type="match status" value="1"/>
</dbReference>
<dbReference type="SMART" id="SM00490">
    <property type="entry name" value="HELICc"/>
    <property type="match status" value="2"/>
</dbReference>
<comment type="function">
    <text evidence="8">Catalyzes the ATP-dependent unwinding of U4/U6 RNA duplices, an essential step in the assembly of a catalytically active spliceosome. Plays a role in pre-mRNA splicing.</text>
</comment>
<evidence type="ECO:0000313" key="12">
    <source>
        <dbReference type="Proteomes" id="UP000318571"/>
    </source>
</evidence>
<dbReference type="GO" id="GO:0004386">
    <property type="term" value="F:helicase activity"/>
    <property type="evidence" value="ECO:0007669"/>
    <property type="project" value="UniProtKB-KW"/>
</dbReference>
<dbReference type="EMBL" id="VCGU01000004">
    <property type="protein sequence ID" value="TRY77107.1"/>
    <property type="molecule type" value="Genomic_DNA"/>
</dbReference>
<dbReference type="FunFam" id="2.60.40.150:FF:000113">
    <property type="entry name" value="activating signal cointegrator 1 complex subunit 3"/>
    <property type="match status" value="1"/>
</dbReference>
<dbReference type="Gene3D" id="1.10.3380.10">
    <property type="entry name" value="Sec63 N-terminal domain-like domain"/>
    <property type="match status" value="2"/>
</dbReference>
<evidence type="ECO:0008006" key="13">
    <source>
        <dbReference type="Google" id="ProtNLM"/>
    </source>
</evidence>
<dbReference type="OrthoDB" id="5575at2759"/>
<evidence type="ECO:0000256" key="7">
    <source>
        <dbReference type="ARBA" id="ARBA00022840"/>
    </source>
</evidence>
<evidence type="ECO:0000256" key="6">
    <source>
        <dbReference type="ARBA" id="ARBA00022806"/>
    </source>
</evidence>
<reference evidence="11 12" key="1">
    <citation type="journal article" date="2018" name="Nat. Ecol. Evol.">
        <title>Genomic signatures of mitonuclear coevolution across populations of Tigriopus californicus.</title>
        <authorList>
            <person name="Barreto F.S."/>
            <person name="Watson E.T."/>
            <person name="Lima T.G."/>
            <person name="Willett C.S."/>
            <person name="Edmands S."/>
            <person name="Li W."/>
            <person name="Burton R.S."/>
        </authorList>
    </citation>
    <scope>NUCLEOTIDE SEQUENCE [LARGE SCALE GENOMIC DNA]</scope>
    <source>
        <strain evidence="11 12">San Diego</strain>
    </source>
</reference>
<dbReference type="GO" id="GO:0003676">
    <property type="term" value="F:nucleic acid binding"/>
    <property type="evidence" value="ECO:0007669"/>
    <property type="project" value="InterPro"/>
</dbReference>
<dbReference type="FunFam" id="1.10.3380.10:FF:000001">
    <property type="entry name" value="U5 small nuclear ribonucleoprotein helicase"/>
    <property type="match status" value="1"/>
</dbReference>
<dbReference type="FunFam" id="1.10.3380.10:FF:000002">
    <property type="entry name" value="Activating signal cointegrator 1 complex subunit 3"/>
    <property type="match status" value="1"/>
</dbReference>
<dbReference type="SMART" id="SM00973">
    <property type="entry name" value="Sec63"/>
    <property type="match status" value="2"/>
</dbReference>
<evidence type="ECO:0000259" key="10">
    <source>
        <dbReference type="PROSITE" id="PS51194"/>
    </source>
</evidence>
<keyword evidence="5" id="KW-0378">Hydrolase</keyword>
<keyword evidence="6" id="KW-0347">Helicase</keyword>
<evidence type="ECO:0000256" key="8">
    <source>
        <dbReference type="ARBA" id="ARBA00054527"/>
    </source>
</evidence>
<dbReference type="Gene3D" id="1.10.150.20">
    <property type="entry name" value="5' to 3' exonuclease, C-terminal subdomain"/>
    <property type="match status" value="1"/>
</dbReference>
<dbReference type="GO" id="GO:0180022">
    <property type="term" value="C:RQC-trigger complex"/>
    <property type="evidence" value="ECO:0007669"/>
    <property type="project" value="UniProtKB-ARBA"/>
</dbReference>
<gene>
    <name evidence="11" type="ORF">TCAL_13117</name>
</gene>
<keyword evidence="3" id="KW-0677">Repeat</keyword>
<dbReference type="InterPro" id="IPR011545">
    <property type="entry name" value="DEAD/DEAH_box_helicase_dom"/>
</dbReference>
<feature type="domain" description="Helicase ATP-binding" evidence="9">
    <location>
        <begin position="1369"/>
        <end position="1544"/>
    </location>
</feature>
<protein>
    <recommendedName>
        <fullName evidence="13">Activating signal cointegrator 1 complex subunit 3</fullName>
    </recommendedName>
</protein>
<dbReference type="FunFam" id="3.40.50.300:FF:000062">
    <property type="entry name" value="U5 small nuclear ribonucleoprotein helicase"/>
    <property type="match status" value="1"/>
</dbReference>
<dbReference type="GO" id="GO:0005524">
    <property type="term" value="F:ATP binding"/>
    <property type="evidence" value="ECO:0007669"/>
    <property type="project" value="UniProtKB-KW"/>
</dbReference>
<dbReference type="InterPro" id="IPR004179">
    <property type="entry name" value="Sec63-dom"/>
</dbReference>
<dbReference type="InterPro" id="IPR036390">
    <property type="entry name" value="WH_DNA-bd_sf"/>
</dbReference>
<dbReference type="FunFam" id="3.40.50.300:FF:000102">
    <property type="entry name" value="RNA helicase, activating signal cointegrator 1"/>
    <property type="match status" value="1"/>
</dbReference>
<dbReference type="PANTHER" id="PTHR47961:SF13">
    <property type="entry name" value="ACTIVATING SIGNAL COINTEGRATOR 1 COMPLEX SUBUNIT 3"/>
    <property type="match status" value="1"/>
</dbReference>
<dbReference type="CDD" id="cd18795">
    <property type="entry name" value="SF2_C_Ski2"/>
    <property type="match status" value="2"/>
</dbReference>
<dbReference type="InterPro" id="IPR035892">
    <property type="entry name" value="C2_domain_sf"/>
</dbReference>
<dbReference type="SMART" id="SM00487">
    <property type="entry name" value="DEXDc"/>
    <property type="match status" value="2"/>
</dbReference>
<keyword evidence="12" id="KW-1185">Reference proteome</keyword>
<dbReference type="PANTHER" id="PTHR47961">
    <property type="entry name" value="DNA POLYMERASE THETA, PUTATIVE (AFU_ORTHOLOGUE AFUA_1G05260)-RELATED"/>
    <property type="match status" value="1"/>
</dbReference>
<dbReference type="Proteomes" id="UP000318571">
    <property type="component" value="Chromosome 5"/>
</dbReference>
<evidence type="ECO:0000256" key="5">
    <source>
        <dbReference type="ARBA" id="ARBA00022801"/>
    </source>
</evidence>
<evidence type="ECO:0000256" key="4">
    <source>
        <dbReference type="ARBA" id="ARBA00022741"/>
    </source>
</evidence>
<dbReference type="InterPro" id="IPR057842">
    <property type="entry name" value="WH_MER3"/>
</dbReference>
<comment type="subcellular location">
    <subcellularLocation>
        <location evidence="1">Cytoplasm</location>
    </subcellularLocation>
</comment>
<dbReference type="FunFam" id="1.10.10.10:FF:000024">
    <property type="entry name" value="U5 small nuclear ribonucleoprotein helicase"/>
    <property type="match status" value="1"/>
</dbReference>
<dbReference type="Pfam" id="PF02889">
    <property type="entry name" value="Sec63"/>
    <property type="match status" value="2"/>
</dbReference>
<keyword evidence="4" id="KW-0547">Nucleotide-binding</keyword>
<dbReference type="SUPFAM" id="SSF46785">
    <property type="entry name" value="Winged helix' DNA-binding domain"/>
    <property type="match status" value="2"/>
</dbReference>
<dbReference type="SUPFAM" id="SSF81296">
    <property type="entry name" value="E set domains"/>
    <property type="match status" value="1"/>
</dbReference>
<dbReference type="CDD" id="cd18022">
    <property type="entry name" value="DEXHc_ASCC3_2"/>
    <property type="match status" value="1"/>
</dbReference>
<evidence type="ECO:0000256" key="2">
    <source>
        <dbReference type="ARBA" id="ARBA00022490"/>
    </source>
</evidence>
<keyword evidence="7" id="KW-0067">ATP-binding</keyword>
<dbReference type="GO" id="GO:0016787">
    <property type="term" value="F:hydrolase activity"/>
    <property type="evidence" value="ECO:0007669"/>
    <property type="project" value="UniProtKB-KW"/>
</dbReference>
<dbReference type="FunFam" id="1.10.10.10:FF:000012">
    <property type="entry name" value="U5 small nuclear ribonucleoprotein helicase"/>
    <property type="match status" value="1"/>
</dbReference>
<dbReference type="Pfam" id="PF00270">
    <property type="entry name" value="DEAD"/>
    <property type="match status" value="2"/>
</dbReference>
<dbReference type="PROSITE" id="PS51192">
    <property type="entry name" value="HELICASE_ATP_BIND_1"/>
    <property type="match status" value="2"/>
</dbReference>
<dbReference type="CDD" id="cd18020">
    <property type="entry name" value="DEXHc_ASCC3_1"/>
    <property type="match status" value="1"/>
</dbReference>
<name>A0A553PHH2_TIGCA</name>
<dbReference type="SMART" id="SM00382">
    <property type="entry name" value="AAA"/>
    <property type="match status" value="2"/>
</dbReference>
<accession>A0A553PHH2</accession>
<dbReference type="InterPro" id="IPR050474">
    <property type="entry name" value="Hel308_SKI2-like"/>
</dbReference>
<dbReference type="OMA" id="MCSATEF"/>
<evidence type="ECO:0000313" key="11">
    <source>
        <dbReference type="EMBL" id="TRY77107.1"/>
    </source>
</evidence>
<dbReference type="InterPro" id="IPR003593">
    <property type="entry name" value="AAA+_ATPase"/>
</dbReference>
<dbReference type="FunFam" id="2.60.40.150:FF:000004">
    <property type="entry name" value="RNA helicase, activating signal cointegrator 1"/>
    <property type="match status" value="1"/>
</dbReference>
<dbReference type="Pfam" id="PF00271">
    <property type="entry name" value="Helicase_C"/>
    <property type="match status" value="2"/>
</dbReference>
<sequence length="2239" mass="254286">MGYPDRSPPPRLSGYLRRFGHVSHAHERWIHVSDQDTGVADEARAEPLQQRRRQANQPARYRDDCDIGSPSSWIWSEVQALGLSAANASRVRGFVREALGDDLGSTVLDEASVEVLSMTLPQAEFTLHFHGQLKTLLGPLSLEQGRELHTLVHQSVSDLKPDRLSSLQRYLTSREFVAKKGCHRAVFGENLAFESVLDRRLVGPRDWDALVQVTDEAYNLRRDITFELRSGAQGLLASEGPVLQFDLAWLESILETAFGPKHPTGLSLNELVQALIEILGSARSSDELQTEMFEWIGFDHFELIQQLLEHRSELTRSHRESLGNMRQEIISAAARAQPHLIAPEMAMPTYGCQVMVQSEEERQMKKQARKEEKKIQRILNKLDGEGDHFETRDPTSMFDPVDLRTKRQAALTNAQMQPLFKESKELRDGMAVEPKLPFVFDSLAQTKSAAGFVQGVKLQLPSGFERKDEKKFEEYTLPAVGASPVSTGKDLVPVSSLDEIGQVTFKGIQHLNRIQSVVFDSAYHTNQNLLVCAPTGAGKTNVAMLCITQAIRQNIVNGVIKKDAFKIVYVAPMKALAAEMTGSFGKRLAPLGIAVRELTGDMQLTKTEIMNTQMLVTTPEKWDVVTRKPGDVSLTQLVRLIIIDEVHLLHGDRGPVVETLVARTLRLVESSQTVIRVVGLSATLPNYIDVSNFLGVSPRSGLFFFDGRFRPVPLAQTFVGIKDYRVMQQMNDMNELCYDKVIEFLKKDKQVMIFVHARNATVKTGMLMRELAQNKGQTSLFEPPSSSHLGQARNSVLKSRNKQLRELFEGGIGFHHAGMLRTDRNLVEKFFSQGLIKVLVCTATLAWGVNLPAHGVIIKGTEIYDSKRGAFVDLGILDVLQIFGRAGRPQFDKSGHGIILTTHDKLSHYLSLMTNQFPIESNFIVLIADNLNAEISLGTVTNIEEGVKWLSYTYLYVRMKKNPLVYGISYQELRDDPLLEIKRRDIITDAAKRLDKAKMIRFDERTGYLHATDLGRTASHFYIKYDTVEVFNELIRPIMNEADILAMVSQAQEFEQLKVRDDEMDELDDLTHVNCEVPVSGGSENVHGKVNILIQTYISRGRVNSFSLISDMNYVVTNASRIVRALFEIVLRKNWPLLAGRVLKFAKTIEKQMWDFENPLKQHPSLKPDILSKLEHRNFTLDRLRDMDGKEIGHLLHHIKAGGEVKKAAFEIPLIELEATIQPITRTVLRVRLNITPNFRWNDRIHGISSEPFWLWVEDPENNHIYHHEYVLLSKKQVKINETQEVVFTIPIFEPLPTQYYIRAISDRWIGSENYTAISFKHLILPERHTPPTDLLDLQPLPVSALNDKQFEMLYKFSHFNAIQTQIFHTLYHSDRNVLLGAPTGSGKTIVAEIAMLKVFRDFPKAKVVYIAPMKALVRERMEDWKRRLEGTLRKKVVELTGDVTPDMRAIQESSVIVTTPEKWDGVSRSWQTRNYVQEVALIIIDEIHLLGEDRGPVLEVIVSRTNFISSHTSRNLRIIGLSTALANARDLADWLGIGENGLYNFRPSVRPVPLEVHISGFPGKHYCPRMATMNRPAFQAIQQHSPTKPSLIFVASRRQTRATAFDLISSVSEQNDPRMWVHMPENEMERVVQSIKDQNLRHTLAFGIGLHHAGLVERDRKTVEELYVNQKIQVLIATATVAWGVNFPTHLVIVKGTEYFDGKLKRYVDMPITDVLQMMGRAGRPQYDDKGVACVFVHDVKKHFYKKFLYEPFPVESSLHSVLPDHLNAEIVAGTIQTKQDALDYITWTYFFRRLIQNPTYYGLEGVDETNLNHFLTETIDGALYTLESSCCIEIDDDGKGIQSTVLGRIASYYYLSHETIGQFNNELSPEMQTEELLKVLCDSKEYSELPVRHNEDQMNTELAKLCPITLNPYDMDSPHQKTHLLLQSHFCRNLLPIQDYHTDTKSVMDQAIRILQAMIDVVADLGWLKTTLQIQVLLQMVIQGRWHTDSSLMCLPNVDSHEASLFARIKNDHSSPIQSLPEILHSLGDRESVASVLRSDLCESEISDIFQAIDQFPQMHPRLSICSIGGTKHIINLCDEASNSHVKQAWIKVGLDKEYRLSVDLQRNNKFLHRDGKAFAPKFPKPKDEGWFLVLGCIDDKELVALKRVGSSNGGRKKNGSDQHQLTFFTPEKPSKMVYTLFIMSDCYLGLDQQYALHLDVVEECQNIENEEDTDFEDDEARFALLREEKTRIEQNL</sequence>
<organism evidence="11 12">
    <name type="scientific">Tigriopus californicus</name>
    <name type="common">Marine copepod</name>
    <dbReference type="NCBI Taxonomy" id="6832"/>
    <lineage>
        <taxon>Eukaryota</taxon>
        <taxon>Metazoa</taxon>
        <taxon>Ecdysozoa</taxon>
        <taxon>Arthropoda</taxon>
        <taxon>Crustacea</taxon>
        <taxon>Multicrustacea</taxon>
        <taxon>Hexanauplia</taxon>
        <taxon>Copepoda</taxon>
        <taxon>Harpacticoida</taxon>
        <taxon>Harpacticidae</taxon>
        <taxon>Tigriopus</taxon>
    </lineage>
</organism>
<dbReference type="PROSITE" id="PS51194">
    <property type="entry name" value="HELICASE_CTER"/>
    <property type="match status" value="2"/>
</dbReference>